<accession>A0AAD7Y5R6</accession>
<evidence type="ECO:0000259" key="6">
    <source>
        <dbReference type="SMART" id="SM01313"/>
    </source>
</evidence>
<dbReference type="Gene3D" id="2.30.29.90">
    <property type="match status" value="1"/>
</dbReference>
<evidence type="ECO:0000313" key="8">
    <source>
        <dbReference type="Proteomes" id="UP001234581"/>
    </source>
</evidence>
<dbReference type="GO" id="GO:0005546">
    <property type="term" value="F:phosphatidylinositol-4,5-bisphosphate binding"/>
    <property type="evidence" value="ECO:0007669"/>
    <property type="project" value="TreeGrafter"/>
</dbReference>
<dbReference type="Pfam" id="PF20654">
    <property type="entry name" value="Sec3_C-term"/>
    <property type="match status" value="1"/>
</dbReference>
<keyword evidence="4" id="KW-0175">Coiled coil</keyword>
<dbReference type="GO" id="GO:0005886">
    <property type="term" value="C:plasma membrane"/>
    <property type="evidence" value="ECO:0007669"/>
    <property type="project" value="TreeGrafter"/>
</dbReference>
<dbReference type="GO" id="GO:0006887">
    <property type="term" value="P:exocytosis"/>
    <property type="evidence" value="ECO:0007669"/>
    <property type="project" value="UniProtKB-KW"/>
</dbReference>
<dbReference type="AlphaFoldDB" id="A0AAD7Y5R6"/>
<dbReference type="Proteomes" id="UP001234581">
    <property type="component" value="Unassembled WGS sequence"/>
</dbReference>
<feature type="compositionally biased region" description="Low complexity" evidence="5">
    <location>
        <begin position="221"/>
        <end position="238"/>
    </location>
</feature>
<keyword evidence="3" id="KW-0268">Exocytosis</keyword>
<feature type="compositionally biased region" description="Low complexity" evidence="5">
    <location>
        <begin position="199"/>
        <end position="214"/>
    </location>
</feature>
<dbReference type="GeneID" id="83207890"/>
<evidence type="ECO:0000256" key="1">
    <source>
        <dbReference type="ARBA" id="ARBA00006518"/>
    </source>
</evidence>
<name>A0AAD7Y5R6_9FUNG</name>
<dbReference type="PANTHER" id="PTHR16092:SF14">
    <property type="entry name" value="EXOCYST COMPLEX COMPONENT 1 ISOFORM X1"/>
    <property type="match status" value="1"/>
</dbReference>
<organism evidence="7 8">
    <name type="scientific">Lichtheimia ornata</name>
    <dbReference type="NCBI Taxonomy" id="688661"/>
    <lineage>
        <taxon>Eukaryota</taxon>
        <taxon>Fungi</taxon>
        <taxon>Fungi incertae sedis</taxon>
        <taxon>Mucoromycota</taxon>
        <taxon>Mucoromycotina</taxon>
        <taxon>Mucoromycetes</taxon>
        <taxon>Mucorales</taxon>
        <taxon>Lichtheimiaceae</taxon>
        <taxon>Lichtheimia</taxon>
    </lineage>
</organism>
<feature type="compositionally biased region" description="Low complexity" evidence="5">
    <location>
        <begin position="262"/>
        <end position="274"/>
    </location>
</feature>
<dbReference type="InterPro" id="IPR019160">
    <property type="entry name" value="Sec3_CC"/>
</dbReference>
<keyword evidence="8" id="KW-1185">Reference proteome</keyword>
<feature type="compositionally biased region" description="Basic and acidic residues" evidence="5">
    <location>
        <begin position="288"/>
        <end position="329"/>
    </location>
</feature>
<reference evidence="7 8" key="1">
    <citation type="submission" date="2023-03" db="EMBL/GenBank/DDBJ databases">
        <title>Genome sequence of Lichtheimia ornata CBS 291.66.</title>
        <authorList>
            <person name="Mohabir J.T."/>
            <person name="Shea T.P."/>
            <person name="Kurbessoian T."/>
            <person name="Berby B."/>
            <person name="Fontaine J."/>
            <person name="Livny J."/>
            <person name="Gnirke A."/>
            <person name="Stajich J.E."/>
            <person name="Cuomo C.A."/>
        </authorList>
    </citation>
    <scope>NUCLEOTIDE SEQUENCE [LARGE SCALE GENOMIC DNA]</scope>
    <source>
        <strain evidence="7">CBS 291.66</strain>
    </source>
</reference>
<dbReference type="SMART" id="SM01313">
    <property type="entry name" value="Sec3-PIP2_bind"/>
    <property type="match status" value="1"/>
</dbReference>
<dbReference type="InterPro" id="IPR028258">
    <property type="entry name" value="Sec3-PIP2_bind"/>
</dbReference>
<feature type="region of interest" description="Disordered" evidence="5">
    <location>
        <begin position="160"/>
        <end position="329"/>
    </location>
</feature>
<evidence type="ECO:0000256" key="2">
    <source>
        <dbReference type="ARBA" id="ARBA00022448"/>
    </source>
</evidence>
<keyword evidence="2" id="KW-0813">Transport</keyword>
<protein>
    <recommendedName>
        <fullName evidence="6">Exocyst complex component Sec3 PIP2-binding N-terminal domain-containing protein</fullName>
    </recommendedName>
</protein>
<comment type="caution">
    <text evidence="7">The sequence shown here is derived from an EMBL/GenBank/DDBJ whole genome shotgun (WGS) entry which is preliminary data.</text>
</comment>
<evidence type="ECO:0000256" key="4">
    <source>
        <dbReference type="ARBA" id="ARBA00023054"/>
    </source>
</evidence>
<dbReference type="Pfam" id="PF09763">
    <property type="entry name" value="Sec3_CC"/>
    <property type="match status" value="1"/>
</dbReference>
<comment type="similarity">
    <text evidence="1">Belongs to the SEC3 family.</text>
</comment>
<dbReference type="RefSeq" id="XP_058349101.1">
    <property type="nucleotide sequence ID" value="XM_058480578.1"/>
</dbReference>
<dbReference type="GO" id="GO:0000145">
    <property type="term" value="C:exocyst"/>
    <property type="evidence" value="ECO:0007669"/>
    <property type="project" value="InterPro"/>
</dbReference>
<proteinExistence type="inferred from homology"/>
<evidence type="ECO:0000313" key="7">
    <source>
        <dbReference type="EMBL" id="KAJ8664189.1"/>
    </source>
</evidence>
<dbReference type="PANTHER" id="PTHR16092">
    <property type="entry name" value="SEC3/SYNTAXIN-RELATED"/>
    <property type="match status" value="1"/>
</dbReference>
<feature type="compositionally biased region" description="Low complexity" evidence="5">
    <location>
        <begin position="161"/>
        <end position="179"/>
    </location>
</feature>
<sequence length="1074" mass="123289">MASEAVRQAIIDSLFSPEAGGAAEKLLIHLKVFEDVKHTDSGGRGNGTPQIVGKPRYLCLTQKRNKIRLYKTKRNQNGAFTIGKTWSLEDIKLIESMDANQFSMTLNKQYVWAVEWPREKLVFLAHVVDSCQRFLGKVPRLVNLDESYLLRYLAGSVSAVPSKPSATSMTPSSPSSTIPPSIPPPSSPPTNHHENDTRSYSSSSQQYPPSAERSYPPPSSPSSTRSPPLQPPAALEQQRSSNHNITLGSPPGARTVEPNVNTTEETAATAAAATRYPDHSQPPVNGETTERERREQERLQREMRREREKRDKQAQQEQEKQRKMAEMQDKMAEQASLMNVEELLADFNWKTSGNAAALEKRLLGELHALEAANVHAIIQSDERVRSVVDQIDEALQELDTMDNWLLLYSAELNSMGDDIREIESQNRGLQILAQNQQKLSRDLDYLLNAITIPRSCLDSLKYDPMDTAENVGQIQAAAEKLQQVLKIKLDDGMQNMRAVQERMEVYNAHSNKFSSRIYDHMKQEFEKHAQNYGDMRNRSPANSSRKNQPIVAVPHKSIEDSLIRYQGFSLWEKEMEPRMYSELQRHYAQAMAPLYEQDIRELLDATRPSYTILRNRGADDLDYIFKPEESRPVRALAYGANLRSEDSRTHRYRHMLRGSVEGVIGNGGSRGSIDDDERAADDAFGQLIAQTTMLVCREQNFMCDLFQYYQGAPKSFLERGPVYAQVPNSNELCGRREKPRDIKMSKKILDWMENIFETLEPSIVSLIEYGVKSDPTQAISMLAAVEFQNDKWAGSDQKFMLRMCNSLMQRLTRMFERFVADQLKVIEDTKVSTKKRRGILPFFRTFPVFALRLEVAAANVDPDSQTRKTVNDAYEKIINTMMSSLDSIARETDQTGDDKEQLNANIMYIENMHHFHHELRSNKLHVLEKWMKYAKNQYETSLNSYIKVVIRRPLGKLLEFFEGVENLMHTSTPEEVQFHMNYNKTQLRKVISMYPPKEIKKSLEQLYRRVDKHFSEEEGLLQVVWRGIQEEFIRQHEKMEDLIQKCYPDARVHLEFSIQDLLGMMSELARKVHV</sequence>
<evidence type="ECO:0000256" key="5">
    <source>
        <dbReference type="SAM" id="MobiDB-lite"/>
    </source>
</evidence>
<dbReference type="GO" id="GO:0006893">
    <property type="term" value="P:Golgi to plasma membrane transport"/>
    <property type="evidence" value="ECO:0007669"/>
    <property type="project" value="TreeGrafter"/>
</dbReference>
<dbReference type="InterPro" id="IPR048628">
    <property type="entry name" value="Sec3_C"/>
</dbReference>
<dbReference type="Pfam" id="PF15277">
    <property type="entry name" value="Sec3-PIP2_bind"/>
    <property type="match status" value="1"/>
</dbReference>
<gene>
    <name evidence="7" type="ORF">O0I10_000468</name>
</gene>
<dbReference type="EMBL" id="JARTCD010000001">
    <property type="protein sequence ID" value="KAJ8664189.1"/>
    <property type="molecule type" value="Genomic_DNA"/>
</dbReference>
<evidence type="ECO:0000256" key="3">
    <source>
        <dbReference type="ARBA" id="ARBA00022483"/>
    </source>
</evidence>
<feature type="domain" description="Exocyst complex component Sec3 PIP2-binding N-terminal" evidence="6">
    <location>
        <begin position="54"/>
        <end position="134"/>
    </location>
</feature>